<evidence type="ECO:0000313" key="2">
    <source>
        <dbReference type="Proteomes" id="UP000025756"/>
    </source>
</evidence>
<dbReference type="EMBL" id="JGWH01000061">
    <property type="protein sequence ID" value="KCV36347.1"/>
    <property type="molecule type" value="Genomic_DNA"/>
</dbReference>
<reference evidence="1 2" key="1">
    <citation type="submission" date="2014-03" db="EMBL/GenBank/DDBJ databases">
        <title>Genome sequence of Bordetella bronchiseptica.</title>
        <authorList>
            <person name="Harvill E."/>
            <person name="Goodfield L.L."/>
            <person name="Ivanov Y.V."/>
            <person name="Meyer J.A."/>
            <person name="Muse S.J."/>
            <person name="Jacobs N."/>
            <person name="Bendor L."/>
            <person name="Smallridge W.E."/>
            <person name="Brinkac L.M."/>
            <person name="Sanka R."/>
            <person name="Kim M."/>
            <person name="Losada L."/>
        </authorList>
    </citation>
    <scope>NUCLEOTIDE SEQUENCE [LARGE SCALE GENOMIC DNA]</scope>
    <source>
        <strain evidence="1 2">00-P-2796</strain>
    </source>
</reference>
<accession>A0ABR4RHC7</accession>
<keyword evidence="2" id="KW-1185">Reference proteome</keyword>
<name>A0ABR4RHC7_BORBO</name>
<feature type="non-terminal residue" evidence="1">
    <location>
        <position position="66"/>
    </location>
</feature>
<protein>
    <submittedName>
        <fullName evidence="1">Uncharacterized protein</fullName>
    </submittedName>
</protein>
<gene>
    <name evidence="1" type="ORF">L490_0069</name>
</gene>
<comment type="caution">
    <text evidence="1">The sequence shown here is derived from an EMBL/GenBank/DDBJ whole genome shotgun (WGS) entry which is preliminary data.</text>
</comment>
<organism evidence="1 2">
    <name type="scientific">Bordetella bronchiseptica 00-P-2796</name>
    <dbReference type="NCBI Taxonomy" id="1331199"/>
    <lineage>
        <taxon>Bacteria</taxon>
        <taxon>Pseudomonadati</taxon>
        <taxon>Pseudomonadota</taxon>
        <taxon>Betaproteobacteria</taxon>
        <taxon>Burkholderiales</taxon>
        <taxon>Alcaligenaceae</taxon>
        <taxon>Bordetella</taxon>
    </lineage>
</organism>
<evidence type="ECO:0000313" key="1">
    <source>
        <dbReference type="EMBL" id="KCV36347.1"/>
    </source>
</evidence>
<sequence length="66" mass="6779">MAAVQVRRRGRALALALWAGFALSLGGGARARDGLATPPAFEGQAAPAVSWPCPPPADRLDDLALL</sequence>
<dbReference type="Proteomes" id="UP000025756">
    <property type="component" value="Unassembled WGS sequence"/>
</dbReference>
<proteinExistence type="predicted"/>